<dbReference type="InterPro" id="IPR051063">
    <property type="entry name" value="PDI"/>
</dbReference>
<keyword evidence="2 4" id="KW-0732">Signal</keyword>
<proteinExistence type="inferred from homology"/>
<dbReference type="Proteomes" id="UP001648503">
    <property type="component" value="Unassembled WGS sequence"/>
</dbReference>
<evidence type="ECO:0000256" key="2">
    <source>
        <dbReference type="ARBA" id="ARBA00022729"/>
    </source>
</evidence>
<evidence type="ECO:0000313" key="6">
    <source>
        <dbReference type="EMBL" id="KAH6589207.1"/>
    </source>
</evidence>
<comment type="caution">
    <text evidence="6">The sequence shown here is derived from an EMBL/GenBank/DDBJ whole genome shotgun (WGS) entry which is preliminary data.</text>
</comment>
<accession>A0ABQ8EZ64</accession>
<dbReference type="SUPFAM" id="SSF52833">
    <property type="entry name" value="Thioredoxin-like"/>
    <property type="match status" value="1"/>
</dbReference>
<dbReference type="CDD" id="cd02961">
    <property type="entry name" value="PDI_a_family"/>
    <property type="match status" value="1"/>
</dbReference>
<evidence type="ECO:0000313" key="7">
    <source>
        <dbReference type="Proteomes" id="UP001648503"/>
    </source>
</evidence>
<gene>
    <name evidence="6" type="ORF">BASA50_010185</name>
</gene>
<keyword evidence="7" id="KW-1185">Reference proteome</keyword>
<keyword evidence="3" id="KW-0472">Membrane</keyword>
<feature type="chain" id="PRO_5047206632" description="Thioredoxin domain-containing protein" evidence="4">
    <location>
        <begin position="19"/>
        <end position="303"/>
    </location>
</feature>
<dbReference type="PANTHER" id="PTHR45672:SF3">
    <property type="entry name" value="THIOREDOXIN DOMAIN-CONTAINING PROTEIN 5"/>
    <property type="match status" value="1"/>
</dbReference>
<feature type="domain" description="Thioredoxin" evidence="5">
    <location>
        <begin position="53"/>
        <end position="149"/>
    </location>
</feature>
<dbReference type="Pfam" id="PF00085">
    <property type="entry name" value="Thioredoxin"/>
    <property type="match status" value="1"/>
</dbReference>
<feature type="transmembrane region" description="Helical" evidence="3">
    <location>
        <begin position="268"/>
        <end position="292"/>
    </location>
</feature>
<feature type="signal peptide" evidence="4">
    <location>
        <begin position="1"/>
        <end position="18"/>
    </location>
</feature>
<dbReference type="InterPro" id="IPR013766">
    <property type="entry name" value="Thioredoxin_domain"/>
</dbReference>
<name>A0ABQ8EZ64_9FUNG</name>
<sequence>MQLRILLTILVFVGFSLASTRRRMTHEEKVALRHAANEADRGIRFIDFEDLEAGIHKQGLWIVFFGAHWCHQTQRLTPKYLNVQRRVQKAKLINYGFQMAKVECSLDHEVYCHTVHKIDGYPTLLVYVNGTMIHEYPDSDEEEPLYNYILRFIKDYSPLAKLSASTATTDASAQPVPPIPALPVAAPEEDVTKVQKDKGHEGDIDEEEDDLLTHAEHVDRITPPLPQSNTGDLGPPVIMEKMAGDTPISLSDVNTARTSEMGTWDRDIGVTAVLFLFAGIALYIGLAAVRIYTTQKTKYQRVL</sequence>
<keyword evidence="3" id="KW-1133">Transmembrane helix</keyword>
<dbReference type="EMBL" id="JAFCIX010000470">
    <property type="protein sequence ID" value="KAH6589207.1"/>
    <property type="molecule type" value="Genomic_DNA"/>
</dbReference>
<organism evidence="6 7">
    <name type="scientific">Batrachochytrium salamandrivorans</name>
    <dbReference type="NCBI Taxonomy" id="1357716"/>
    <lineage>
        <taxon>Eukaryota</taxon>
        <taxon>Fungi</taxon>
        <taxon>Fungi incertae sedis</taxon>
        <taxon>Chytridiomycota</taxon>
        <taxon>Chytridiomycota incertae sedis</taxon>
        <taxon>Chytridiomycetes</taxon>
        <taxon>Rhizophydiales</taxon>
        <taxon>Rhizophydiales incertae sedis</taxon>
        <taxon>Batrachochytrium</taxon>
    </lineage>
</organism>
<evidence type="ECO:0000256" key="1">
    <source>
        <dbReference type="ARBA" id="ARBA00006347"/>
    </source>
</evidence>
<evidence type="ECO:0000256" key="3">
    <source>
        <dbReference type="SAM" id="Phobius"/>
    </source>
</evidence>
<evidence type="ECO:0000256" key="4">
    <source>
        <dbReference type="SAM" id="SignalP"/>
    </source>
</evidence>
<dbReference type="Gene3D" id="3.40.30.10">
    <property type="entry name" value="Glutaredoxin"/>
    <property type="match status" value="1"/>
</dbReference>
<dbReference type="InterPro" id="IPR036249">
    <property type="entry name" value="Thioredoxin-like_sf"/>
</dbReference>
<comment type="similarity">
    <text evidence="1">Belongs to the protein disulfide isomerase family.</text>
</comment>
<dbReference type="PANTHER" id="PTHR45672">
    <property type="entry name" value="PROTEIN DISULFIDE-ISOMERASE C17H9.14C-RELATED"/>
    <property type="match status" value="1"/>
</dbReference>
<evidence type="ECO:0000259" key="5">
    <source>
        <dbReference type="Pfam" id="PF00085"/>
    </source>
</evidence>
<protein>
    <recommendedName>
        <fullName evidence="5">Thioredoxin domain-containing protein</fullName>
    </recommendedName>
</protein>
<reference evidence="6 7" key="1">
    <citation type="submission" date="2021-02" db="EMBL/GenBank/DDBJ databases">
        <title>Variation within the Batrachochytrium salamandrivorans European outbreak.</title>
        <authorList>
            <person name="Kelly M."/>
            <person name="Pasmans F."/>
            <person name="Shea T.P."/>
            <person name="Munoz J.F."/>
            <person name="Carranza S."/>
            <person name="Cuomo C.A."/>
            <person name="Martel A."/>
        </authorList>
    </citation>
    <scope>NUCLEOTIDE SEQUENCE [LARGE SCALE GENOMIC DNA]</scope>
    <source>
        <strain evidence="6 7">AMFP18/2</strain>
    </source>
</reference>
<keyword evidence="3" id="KW-0812">Transmembrane</keyword>